<protein>
    <submittedName>
        <fullName evidence="2">Phage baseplate</fullName>
    </submittedName>
</protein>
<dbReference type="InterPro" id="IPR058530">
    <property type="entry name" value="Baseplate_J-like_C"/>
</dbReference>
<dbReference type="Pfam" id="PF26079">
    <property type="entry name" value="Baseplate_J_C"/>
    <property type="match status" value="1"/>
</dbReference>
<dbReference type="RefSeq" id="WP_066892432.1">
    <property type="nucleotide sequence ID" value="NZ_LAXD01000002.1"/>
</dbReference>
<dbReference type="InterPro" id="IPR052399">
    <property type="entry name" value="Phage_Baseplate_Assmbl_Protein"/>
</dbReference>
<comment type="caution">
    <text evidence="2">The sequence shown here is derived from an EMBL/GenBank/DDBJ whole genome shotgun (WGS) entry which is preliminary data.</text>
</comment>
<dbReference type="PATRIC" id="fig|1469144.10.peg.39"/>
<dbReference type="PANTHER" id="PTHR37829">
    <property type="entry name" value="PHAGE-LIKE ELEMENT PBSX PROTEIN XKDT"/>
    <property type="match status" value="1"/>
</dbReference>
<dbReference type="Proteomes" id="UP000070188">
    <property type="component" value="Unassembled WGS sequence"/>
</dbReference>
<keyword evidence="3" id="KW-1185">Reference proteome</keyword>
<reference evidence="3" key="1">
    <citation type="submission" date="2015-04" db="EMBL/GenBank/DDBJ databases">
        <title>Physiological reanalysis, assessment of diazotrophy, and genome sequences of multiple isolates of Streptomyces thermoautotrophicus.</title>
        <authorList>
            <person name="MacKellar D.C."/>
            <person name="Lieber L."/>
            <person name="Norman J."/>
            <person name="Bolger A."/>
            <person name="Tobin C."/>
            <person name="Murray J.W."/>
            <person name="Chang R."/>
            <person name="Ford T."/>
            <person name="Nguyen P.Q."/>
            <person name="Woodward J."/>
            <person name="Permingeat H."/>
            <person name="Joshi N.S."/>
            <person name="Silver P.A."/>
            <person name="Usadel B."/>
            <person name="Rutherford A.W."/>
            <person name="Friesen M."/>
            <person name="Prell J."/>
        </authorList>
    </citation>
    <scope>NUCLEOTIDE SEQUENCE [LARGE SCALE GENOMIC DNA]</scope>
    <source>
        <strain evidence="3">H1</strain>
    </source>
</reference>
<organism evidence="2 3">
    <name type="scientific">Carbonactinospora thermoautotrophica</name>
    <dbReference type="NCBI Taxonomy" id="1469144"/>
    <lineage>
        <taxon>Bacteria</taxon>
        <taxon>Bacillati</taxon>
        <taxon>Actinomycetota</taxon>
        <taxon>Actinomycetes</taxon>
        <taxon>Kitasatosporales</taxon>
        <taxon>Carbonactinosporaceae</taxon>
        <taxon>Carbonactinospora</taxon>
    </lineage>
</organism>
<evidence type="ECO:0000313" key="2">
    <source>
        <dbReference type="EMBL" id="KWW97391.1"/>
    </source>
</evidence>
<name>A0A132MIY9_9ACTN</name>
<proteinExistence type="predicted"/>
<feature type="domain" description="Baseplate J-like C-terminal" evidence="1">
    <location>
        <begin position="297"/>
        <end position="381"/>
    </location>
</feature>
<evidence type="ECO:0000313" key="3">
    <source>
        <dbReference type="Proteomes" id="UP000070188"/>
    </source>
</evidence>
<sequence length="386" mass="39646">MSVSTPEPLGSPDTPGYVDLALYDADEQELVSRALADATLKLPGWVPREGNTEVVLIESLALIVGELVYAINRVPATVLEGVLALYGLQRDPGKPTTGRVRFTLSDMLGHMIPAGTRLRATVAATGETVDLETVEPLEVLFGATSGEVDVTGVEVGDAGNGIAAGTVLELVDAVPYVDRVELVTALAGGADPEPDDAYYGRGSALLSRLVSTLVLPSHFTAAALAHTSVKRAMTIDLYDPGQAGNPGDHQGHVTVAVADANGNPLSSSVKNEVEASLTAKALAGLRVHVVDPTITTVDVTVTITVTGTDTAGVQTAVADAIRGYLSPSTWAWGGTVHRNELISLIDRVEGVGRVVDITTPAGDVALAGVAPLAQAGTVTVNVQAGA</sequence>
<dbReference type="PANTHER" id="PTHR37829:SF3">
    <property type="entry name" value="PROTEIN JAYE-RELATED"/>
    <property type="match status" value="1"/>
</dbReference>
<keyword evidence="2" id="KW-0614">Plasmid</keyword>
<accession>A0A132MIY9</accession>
<dbReference type="EMBL" id="LAXD01000002">
    <property type="protein sequence ID" value="KWW97391.1"/>
    <property type="molecule type" value="Genomic_DNA"/>
</dbReference>
<evidence type="ECO:0000259" key="1">
    <source>
        <dbReference type="Pfam" id="PF26079"/>
    </source>
</evidence>
<dbReference type="AlphaFoldDB" id="A0A132MIY9"/>
<geneLocation type="plasmid" evidence="2">
    <name>unnamed</name>
</geneLocation>
<gene>
    <name evidence="2" type="ORF">LI90_4363</name>
</gene>